<sequence length="881" mass="98746">MTRTNTIYIMKSASFKRLMQGVCIVSLSFFPLNSMSQQLPYKNPNLSSQERAKDLISRLTLAEKAALMCDQSDAIPRLGIKKFNWWSEALHGYANNDSVTVFPEPIGMAASFNDALLFKIYDAASDEGRAKYNQWLKRGNENKRFLSLSVWTPNVNIFRDPRWGRGQETYGEDPYLTSRMGVQVVKGLQGPSDAKYRKLLACAKHYAVHSGPEWSRHELNLNNVSPRELNETYLPAFKALVQEADVRQVMCAYQRLDDEPCCGNTRLLQRILRDEWGFKYLVVSDCGAVTDFFTTHKVSSDAVHAASKAVLAGTDVECVWENYPFKDLPAAVEKGLLKEEDINKSLMRVLIGRFDLGDFDDDAIVPWAQIPASVLNNEKHRQLALEMARQTMTLLQNKKNVLPLSKSTKQIAVIGPNADDKPMLWGNYNGTPIHTISILDGIKTKIADKKIYYDKGCDLVEDKVTQSYFNQLSFNNKNGFKATYWNTPDRSGNVVTTVQITNPIKMTTAGQHEFASGVKLQGFSALFEAEFTPKVSEDLVFKGGATGYFELTVNGKTLQSYSNWRTLPSRIPFKVEAGQKYKIEIKYAQQNDWQANIEFDFGKEVDVDYTKLIEKLKGIETVVFVGGLSGSLEGEEMPVNYPGFKGGDRTNIDLPSVQRNCLRALKEAGKKVIFVNCSGSAIALTPETESCDAILQAWYPGESGGQAVADVLFGDYNPGGKLPITFYKSSDQLKDFEDYSMKGRTYRYMTDALFPFGFGLSYTRFQIGKATIDKSQIKPDENIRLSIPVSNVGKRAGTEILQVYVRKVNDVEGPIKTLRGFQRVELVAGQSTNATINLAPSAFEFFDWAQRKMTVTSGEYELLYGNSSDAKDLKSMKITIL</sequence>
<dbReference type="InterPro" id="IPR054850">
    <property type="entry name" value="Xylosidase_Xyl3A"/>
</dbReference>
<dbReference type="SMART" id="SM00758">
    <property type="entry name" value="PA14"/>
    <property type="match status" value="1"/>
</dbReference>
<dbReference type="EMBL" id="VSSQ01002403">
    <property type="protein sequence ID" value="MPM15199.1"/>
    <property type="molecule type" value="Genomic_DNA"/>
</dbReference>
<evidence type="ECO:0000256" key="3">
    <source>
        <dbReference type="ARBA" id="ARBA00022801"/>
    </source>
</evidence>
<evidence type="ECO:0000256" key="2">
    <source>
        <dbReference type="ARBA" id="ARBA00022729"/>
    </source>
</evidence>
<evidence type="ECO:0000259" key="4">
    <source>
        <dbReference type="PROSITE" id="PS51820"/>
    </source>
</evidence>
<name>A0A644XGH3_9ZZZZ</name>
<dbReference type="GO" id="GO:0046556">
    <property type="term" value="F:alpha-L-arabinofuranosidase activity"/>
    <property type="evidence" value="ECO:0007669"/>
    <property type="project" value="TreeGrafter"/>
</dbReference>
<dbReference type="Pfam" id="PF01915">
    <property type="entry name" value="Glyco_hydro_3_C"/>
    <property type="match status" value="1"/>
</dbReference>
<dbReference type="InterPro" id="IPR011658">
    <property type="entry name" value="PA14_dom"/>
</dbReference>
<dbReference type="PRINTS" id="PR00133">
    <property type="entry name" value="GLHYDRLASE3"/>
</dbReference>
<comment type="caution">
    <text evidence="5">The sequence shown here is derived from an EMBL/GenBank/DDBJ whole genome shotgun (WGS) entry which is preliminary data.</text>
</comment>
<dbReference type="PANTHER" id="PTHR42721">
    <property type="entry name" value="SUGAR HYDROLASE-RELATED"/>
    <property type="match status" value="1"/>
</dbReference>
<dbReference type="InterPro" id="IPR001764">
    <property type="entry name" value="Glyco_hydro_3_N"/>
</dbReference>
<dbReference type="InterPro" id="IPR026891">
    <property type="entry name" value="Fn3-like"/>
</dbReference>
<dbReference type="SUPFAM" id="SSF51445">
    <property type="entry name" value="(Trans)glycosidases"/>
    <property type="match status" value="1"/>
</dbReference>
<dbReference type="Gene3D" id="3.40.50.1700">
    <property type="entry name" value="Glycoside hydrolase family 3 C-terminal domain"/>
    <property type="match status" value="2"/>
</dbReference>
<dbReference type="Gene3D" id="3.20.20.300">
    <property type="entry name" value="Glycoside hydrolase, family 3, N-terminal domain"/>
    <property type="match status" value="1"/>
</dbReference>
<dbReference type="GO" id="GO:0009044">
    <property type="term" value="F:xylan 1,4-beta-xylosidase activity"/>
    <property type="evidence" value="ECO:0007669"/>
    <property type="project" value="UniProtKB-EC"/>
</dbReference>
<dbReference type="Pfam" id="PF14310">
    <property type="entry name" value="Fn3-like"/>
    <property type="match status" value="1"/>
</dbReference>
<dbReference type="InterPro" id="IPR017853">
    <property type="entry name" value="GH"/>
</dbReference>
<dbReference type="SMART" id="SM01217">
    <property type="entry name" value="Fn3_like"/>
    <property type="match status" value="1"/>
</dbReference>
<dbReference type="NCBIfam" id="NF041776">
    <property type="entry name" value="xylosidase_Xyl3A"/>
    <property type="match status" value="1"/>
</dbReference>
<keyword evidence="2" id="KW-0732">Signal</keyword>
<reference evidence="5" key="1">
    <citation type="submission" date="2019-08" db="EMBL/GenBank/DDBJ databases">
        <authorList>
            <person name="Kucharzyk K."/>
            <person name="Murdoch R.W."/>
            <person name="Higgins S."/>
            <person name="Loffler F."/>
        </authorList>
    </citation>
    <scope>NUCLEOTIDE SEQUENCE</scope>
</reference>
<dbReference type="InterPro" id="IPR036881">
    <property type="entry name" value="Glyco_hydro_3_C_sf"/>
</dbReference>
<dbReference type="Gene3D" id="2.60.40.10">
    <property type="entry name" value="Immunoglobulins"/>
    <property type="match status" value="1"/>
</dbReference>
<dbReference type="InterPro" id="IPR013783">
    <property type="entry name" value="Ig-like_fold"/>
</dbReference>
<dbReference type="PANTHER" id="PTHR42721:SF3">
    <property type="entry name" value="BETA-D-XYLOSIDASE 5-RELATED"/>
    <property type="match status" value="1"/>
</dbReference>
<proteinExistence type="inferred from homology"/>
<dbReference type="InterPro" id="IPR037524">
    <property type="entry name" value="PA14/GLEYA"/>
</dbReference>
<dbReference type="InterPro" id="IPR044993">
    <property type="entry name" value="BXL"/>
</dbReference>
<evidence type="ECO:0000313" key="5">
    <source>
        <dbReference type="EMBL" id="MPM15199.1"/>
    </source>
</evidence>
<organism evidence="5">
    <name type="scientific">bioreactor metagenome</name>
    <dbReference type="NCBI Taxonomy" id="1076179"/>
    <lineage>
        <taxon>unclassified sequences</taxon>
        <taxon>metagenomes</taxon>
        <taxon>ecological metagenomes</taxon>
    </lineage>
</organism>
<keyword evidence="5" id="KW-0326">Glycosidase</keyword>
<dbReference type="InterPro" id="IPR002772">
    <property type="entry name" value="Glyco_hydro_3_C"/>
</dbReference>
<protein>
    <submittedName>
        <fullName evidence="5">Xylan 1,4-beta-xylosidase</fullName>
        <ecNumber evidence="5">3.2.1.37</ecNumber>
    </submittedName>
</protein>
<accession>A0A644XGH3</accession>
<dbReference type="Pfam" id="PF07691">
    <property type="entry name" value="PA14"/>
    <property type="match status" value="1"/>
</dbReference>
<dbReference type="SUPFAM" id="SSF52279">
    <property type="entry name" value="Beta-D-glucan exohydrolase, C-terminal domain"/>
    <property type="match status" value="1"/>
</dbReference>
<keyword evidence="3 5" id="KW-0378">Hydrolase</keyword>
<dbReference type="PROSITE" id="PS51820">
    <property type="entry name" value="PA14"/>
    <property type="match status" value="1"/>
</dbReference>
<dbReference type="EC" id="3.2.1.37" evidence="5"/>
<feature type="domain" description="PA14" evidence="4">
    <location>
        <begin position="475"/>
        <end position="617"/>
    </location>
</feature>
<gene>
    <name evidence="5" type="primary">xyl3A_3</name>
    <name evidence="5" type="ORF">SDC9_61565</name>
</gene>
<dbReference type="GO" id="GO:0031222">
    <property type="term" value="P:arabinan catabolic process"/>
    <property type="evidence" value="ECO:0007669"/>
    <property type="project" value="TreeGrafter"/>
</dbReference>
<comment type="similarity">
    <text evidence="1">Belongs to the glycosyl hydrolase 3 family.</text>
</comment>
<dbReference type="Pfam" id="PF00933">
    <property type="entry name" value="Glyco_hydro_3"/>
    <property type="match status" value="1"/>
</dbReference>
<dbReference type="AlphaFoldDB" id="A0A644XGH3"/>
<dbReference type="GO" id="GO:0045493">
    <property type="term" value="P:xylan catabolic process"/>
    <property type="evidence" value="ECO:0007669"/>
    <property type="project" value="InterPro"/>
</dbReference>
<evidence type="ECO:0000256" key="1">
    <source>
        <dbReference type="ARBA" id="ARBA00005336"/>
    </source>
</evidence>
<dbReference type="InterPro" id="IPR036962">
    <property type="entry name" value="Glyco_hydro_3_N_sf"/>
</dbReference>